<comment type="caution">
    <text evidence="1">The sequence shown here is derived from an EMBL/GenBank/DDBJ whole genome shotgun (WGS) entry which is preliminary data.</text>
</comment>
<dbReference type="Gene3D" id="3.40.50.1820">
    <property type="entry name" value="alpha/beta hydrolase"/>
    <property type="match status" value="1"/>
</dbReference>
<keyword evidence="2" id="KW-1185">Reference proteome</keyword>
<dbReference type="RefSeq" id="WP_213945621.1">
    <property type="nucleotide sequence ID" value="NZ_JAHCMY010000006.1"/>
</dbReference>
<dbReference type="InterPro" id="IPR000801">
    <property type="entry name" value="Esterase-like"/>
</dbReference>
<evidence type="ECO:0000313" key="1">
    <source>
        <dbReference type="EMBL" id="MBS9524763.1"/>
    </source>
</evidence>
<organism evidence="1 2">
    <name type="scientific">Litoribacter ruber</name>
    <dbReference type="NCBI Taxonomy" id="702568"/>
    <lineage>
        <taxon>Bacteria</taxon>
        <taxon>Pseudomonadati</taxon>
        <taxon>Bacteroidota</taxon>
        <taxon>Cytophagia</taxon>
        <taxon>Cytophagales</taxon>
        <taxon>Cyclobacteriaceae</taxon>
        <taxon>Litoribacter</taxon>
    </lineage>
</organism>
<dbReference type="PANTHER" id="PTHR48098:SF6">
    <property type="entry name" value="FERRI-BACILLIBACTIN ESTERASE BESA"/>
    <property type="match status" value="1"/>
</dbReference>
<protein>
    <submittedName>
        <fullName evidence="1">Alpha/beta hydrolase</fullName>
    </submittedName>
</protein>
<dbReference type="InterPro" id="IPR050583">
    <property type="entry name" value="Mycobacterial_A85_antigen"/>
</dbReference>
<dbReference type="AlphaFoldDB" id="A0AAP2CHF3"/>
<dbReference type="GO" id="GO:0016787">
    <property type="term" value="F:hydrolase activity"/>
    <property type="evidence" value="ECO:0007669"/>
    <property type="project" value="UniProtKB-KW"/>
</dbReference>
<evidence type="ECO:0000313" key="2">
    <source>
        <dbReference type="Proteomes" id="UP001319104"/>
    </source>
</evidence>
<dbReference type="InterPro" id="IPR029058">
    <property type="entry name" value="AB_hydrolase_fold"/>
</dbReference>
<dbReference type="PANTHER" id="PTHR48098">
    <property type="entry name" value="ENTEROCHELIN ESTERASE-RELATED"/>
    <property type="match status" value="1"/>
</dbReference>
<sequence>MKSLLVIILSFISTLGFAQKIAHQKIFSEHLGEARDIWIITPSGYDSGKTYPVLYMHDGQNLWYDSLAYAGTWQLQENLSVLEKEGLELIVVGIANGGEKRMAELSYYYNPDHSSGNGKDYLSFILEEVMPVINSNFNIDKDKVGIMGSSLGGLISIQALAEFPEVFTVAGIFSPAFWFNPKTIEREYLEKISSDTRIYMISGAKEVYGEVDFPKDQVKAESVLTDVLTQSQFKSLIHEDGEHKEWYWAREFNDAIKFLFKWK</sequence>
<proteinExistence type="predicted"/>
<gene>
    <name evidence="1" type="ORF">KI659_12155</name>
</gene>
<name>A0AAP2CHF3_9BACT</name>
<dbReference type="EMBL" id="JAHCMY010000006">
    <property type="protein sequence ID" value="MBS9524763.1"/>
    <property type="molecule type" value="Genomic_DNA"/>
</dbReference>
<keyword evidence="1" id="KW-0378">Hydrolase</keyword>
<reference evidence="1 2" key="1">
    <citation type="submission" date="2021-05" db="EMBL/GenBank/DDBJ databases">
        <authorList>
            <person name="Zhang Z.D."/>
            <person name="Osman G."/>
        </authorList>
    </citation>
    <scope>NUCLEOTIDE SEQUENCE [LARGE SCALE GENOMIC DNA]</scope>
    <source>
        <strain evidence="1 2">KCTC 32217</strain>
    </source>
</reference>
<dbReference type="Proteomes" id="UP001319104">
    <property type="component" value="Unassembled WGS sequence"/>
</dbReference>
<dbReference type="SUPFAM" id="SSF53474">
    <property type="entry name" value="alpha/beta-Hydrolases"/>
    <property type="match status" value="1"/>
</dbReference>
<dbReference type="Pfam" id="PF00756">
    <property type="entry name" value="Esterase"/>
    <property type="match status" value="1"/>
</dbReference>
<accession>A0AAP2CHF3</accession>